<sequence length="212" mass="23728">MDKNNKTNIILIHGLFMPGIIMLKLGHFFEKMGYTTTIFSYKTLSKTPQENARNLIDLIESIDDSNVIICHSLGGLLTQQALSHMDQPEQKIQKVISIGTPWQGASILNLMHQYHIDGVVGKSLEILRPKMHNEWQFPSIPLGSIAGHSIIGARSLLQRDPHTPTDGTVTIEETKIKGMTDHTIIPISHTGLIFSNLTAQKILKFIETNHFN</sequence>
<reference evidence="4" key="1">
    <citation type="journal article" date="2019" name="Int. J. Syst. Evol. Microbiol.">
        <title>The Global Catalogue of Microorganisms (GCM) 10K type strain sequencing project: providing services to taxonomists for standard genome sequencing and annotation.</title>
        <authorList>
            <consortium name="The Broad Institute Genomics Platform"/>
            <consortium name="The Broad Institute Genome Sequencing Center for Infectious Disease"/>
            <person name="Wu L."/>
            <person name="Ma J."/>
        </authorList>
    </citation>
    <scope>NUCLEOTIDE SEQUENCE [LARGE SCALE GENOMIC DNA]</scope>
    <source>
        <strain evidence="4">JCM 18424</strain>
    </source>
</reference>
<feature type="domain" description="DUF7379" evidence="2">
    <location>
        <begin position="39"/>
        <end position="108"/>
    </location>
</feature>
<dbReference type="InterPro" id="IPR029058">
    <property type="entry name" value="AB_hydrolase_fold"/>
</dbReference>
<name>A0ABP9MAZ1_9GAMM</name>
<evidence type="ECO:0000313" key="4">
    <source>
        <dbReference type="Proteomes" id="UP001500631"/>
    </source>
</evidence>
<gene>
    <name evidence="3" type="ORF">GCM10023338_00450</name>
</gene>
<keyword evidence="4" id="KW-1185">Reference proteome</keyword>
<dbReference type="SUPFAM" id="SSF53474">
    <property type="entry name" value="alpha/beta-Hydrolases"/>
    <property type="match status" value="1"/>
</dbReference>
<dbReference type="Proteomes" id="UP001500631">
    <property type="component" value="Unassembled WGS sequence"/>
</dbReference>
<dbReference type="Pfam" id="PF24096">
    <property type="entry name" value="DUF7379"/>
    <property type="match status" value="1"/>
</dbReference>
<evidence type="ECO:0000259" key="2">
    <source>
        <dbReference type="Pfam" id="PF24096"/>
    </source>
</evidence>
<protein>
    <recommendedName>
        <fullName evidence="2">DUF7379 domain-containing protein</fullName>
    </recommendedName>
</protein>
<comment type="caution">
    <text evidence="3">The sequence shown here is derived from an EMBL/GenBank/DDBJ whole genome shotgun (WGS) entry which is preliminary data.</text>
</comment>
<keyword evidence="1" id="KW-1133">Transmembrane helix</keyword>
<keyword evidence="1" id="KW-0472">Membrane</keyword>
<accession>A0ABP9MAZ1</accession>
<dbReference type="RefSeq" id="WP_245831255.1">
    <property type="nucleotide sequence ID" value="NZ_BAABKE010000001.1"/>
</dbReference>
<dbReference type="PANTHER" id="PTHR37946">
    <property type="entry name" value="SLL1969 PROTEIN"/>
    <property type="match status" value="1"/>
</dbReference>
<proteinExistence type="predicted"/>
<organism evidence="3 4">
    <name type="scientific">Wohlfahrtiimonas larvae</name>
    <dbReference type="NCBI Taxonomy" id="1157986"/>
    <lineage>
        <taxon>Bacteria</taxon>
        <taxon>Pseudomonadati</taxon>
        <taxon>Pseudomonadota</taxon>
        <taxon>Gammaproteobacteria</taxon>
        <taxon>Cardiobacteriales</taxon>
        <taxon>Ignatzschineriaceae</taxon>
        <taxon>Wohlfahrtiimonas</taxon>
    </lineage>
</organism>
<evidence type="ECO:0000256" key="1">
    <source>
        <dbReference type="SAM" id="Phobius"/>
    </source>
</evidence>
<dbReference type="EMBL" id="BAABKE010000001">
    <property type="protein sequence ID" value="GAA5093437.1"/>
    <property type="molecule type" value="Genomic_DNA"/>
</dbReference>
<evidence type="ECO:0000313" key="3">
    <source>
        <dbReference type="EMBL" id="GAA5093437.1"/>
    </source>
</evidence>
<keyword evidence="1" id="KW-0812">Transmembrane</keyword>
<feature type="transmembrane region" description="Helical" evidence="1">
    <location>
        <begin position="9"/>
        <end position="29"/>
    </location>
</feature>
<dbReference type="PANTHER" id="PTHR37946:SF1">
    <property type="entry name" value="SLL1969 PROTEIN"/>
    <property type="match status" value="1"/>
</dbReference>
<dbReference type="Gene3D" id="3.40.50.1820">
    <property type="entry name" value="alpha/beta hydrolase"/>
    <property type="match status" value="1"/>
</dbReference>
<dbReference type="InterPro" id="IPR055803">
    <property type="entry name" value="DUF7379"/>
</dbReference>